<evidence type="ECO:0000313" key="5">
    <source>
        <dbReference type="Proteomes" id="UP000256977"/>
    </source>
</evidence>
<dbReference type="GO" id="GO:0003677">
    <property type="term" value="F:DNA binding"/>
    <property type="evidence" value="ECO:0007669"/>
    <property type="project" value="UniProtKB-UniRule"/>
</dbReference>
<dbReference type="InterPro" id="IPR023772">
    <property type="entry name" value="DNA-bd_HTH_TetR-type_CS"/>
</dbReference>
<dbReference type="PANTHER" id="PTHR43479">
    <property type="entry name" value="ACREF/ENVCD OPERON REPRESSOR-RELATED"/>
    <property type="match status" value="1"/>
</dbReference>
<accession>A0A3D9KCG2</accession>
<dbReference type="OrthoDB" id="9814200at2"/>
<evidence type="ECO:0000256" key="1">
    <source>
        <dbReference type="ARBA" id="ARBA00023125"/>
    </source>
</evidence>
<comment type="caution">
    <text evidence="4">The sequence shown here is derived from an EMBL/GenBank/DDBJ whole genome shotgun (WGS) entry which is preliminary data.</text>
</comment>
<evidence type="ECO:0000259" key="3">
    <source>
        <dbReference type="PROSITE" id="PS50977"/>
    </source>
</evidence>
<dbReference type="InterPro" id="IPR049149">
    <property type="entry name" value="TetR/AcrR_C"/>
</dbReference>
<dbReference type="Proteomes" id="UP000256977">
    <property type="component" value="Unassembled WGS sequence"/>
</dbReference>
<organism evidence="4 5">
    <name type="scientific">Cohnella phaseoli</name>
    <dbReference type="NCBI Taxonomy" id="456490"/>
    <lineage>
        <taxon>Bacteria</taxon>
        <taxon>Bacillati</taxon>
        <taxon>Bacillota</taxon>
        <taxon>Bacilli</taxon>
        <taxon>Bacillales</taxon>
        <taxon>Paenibacillaceae</taxon>
        <taxon>Cohnella</taxon>
    </lineage>
</organism>
<name>A0A3D9KCG2_9BACL</name>
<dbReference type="InterPro" id="IPR001647">
    <property type="entry name" value="HTH_TetR"/>
</dbReference>
<protein>
    <submittedName>
        <fullName evidence="4">TetR family transcriptional regulator</fullName>
    </submittedName>
</protein>
<dbReference type="Pfam" id="PF00440">
    <property type="entry name" value="TetR_N"/>
    <property type="match status" value="1"/>
</dbReference>
<keyword evidence="1 2" id="KW-0238">DNA-binding</keyword>
<dbReference type="PROSITE" id="PS50977">
    <property type="entry name" value="HTH_TETR_2"/>
    <property type="match status" value="1"/>
</dbReference>
<feature type="domain" description="HTH tetR-type" evidence="3">
    <location>
        <begin position="8"/>
        <end position="68"/>
    </location>
</feature>
<dbReference type="Pfam" id="PF21303">
    <property type="entry name" value="TetR_C_39"/>
    <property type="match status" value="1"/>
</dbReference>
<dbReference type="RefSeq" id="WP_116060387.1">
    <property type="nucleotide sequence ID" value="NZ_QRDZ01000006.1"/>
</dbReference>
<dbReference type="Gene3D" id="1.10.357.10">
    <property type="entry name" value="Tetracycline Repressor, domain 2"/>
    <property type="match status" value="1"/>
</dbReference>
<sequence>MRVSKKPEERKNEILDAAERLFAIKGYSRATINDILHEVGIAKGTFYYHFQSKEEVMDAIVMRYIESGVEAAKAIAADTTLTAHEKMFRIVASGGPETGGKERMIEQLHQVDNAQMHQKSLVETIVRLVPVLTEIIEQGIKEGVFHTQYPRETVEFLLVSSQFLFDEGIFQWEPEELAKKATAFAAVMESTLGAERGSFAYMMGVVTKETNGPAAVGEGS</sequence>
<dbReference type="PRINTS" id="PR00455">
    <property type="entry name" value="HTHTETR"/>
</dbReference>
<dbReference type="SUPFAM" id="SSF48498">
    <property type="entry name" value="Tetracyclin repressor-like, C-terminal domain"/>
    <property type="match status" value="1"/>
</dbReference>
<proteinExistence type="predicted"/>
<gene>
    <name evidence="4" type="ORF">DFP98_10695</name>
</gene>
<dbReference type="InterPro" id="IPR009057">
    <property type="entry name" value="Homeodomain-like_sf"/>
</dbReference>
<feature type="DNA-binding region" description="H-T-H motif" evidence="2">
    <location>
        <begin position="31"/>
        <end position="50"/>
    </location>
</feature>
<evidence type="ECO:0000256" key="2">
    <source>
        <dbReference type="PROSITE-ProRule" id="PRU00335"/>
    </source>
</evidence>
<dbReference type="SUPFAM" id="SSF46689">
    <property type="entry name" value="Homeodomain-like"/>
    <property type="match status" value="1"/>
</dbReference>
<dbReference type="InterPro" id="IPR036271">
    <property type="entry name" value="Tet_transcr_reg_TetR-rel_C_sf"/>
</dbReference>
<dbReference type="PANTHER" id="PTHR43479:SF11">
    <property type="entry name" value="ACREF_ENVCD OPERON REPRESSOR-RELATED"/>
    <property type="match status" value="1"/>
</dbReference>
<dbReference type="AlphaFoldDB" id="A0A3D9KCG2"/>
<dbReference type="InterPro" id="IPR050624">
    <property type="entry name" value="HTH-type_Tx_Regulator"/>
</dbReference>
<dbReference type="EMBL" id="QRDZ01000006">
    <property type="protein sequence ID" value="RED84224.1"/>
    <property type="molecule type" value="Genomic_DNA"/>
</dbReference>
<evidence type="ECO:0000313" key="4">
    <source>
        <dbReference type="EMBL" id="RED84224.1"/>
    </source>
</evidence>
<dbReference type="PROSITE" id="PS01081">
    <property type="entry name" value="HTH_TETR_1"/>
    <property type="match status" value="1"/>
</dbReference>
<reference evidence="4 5" key="1">
    <citation type="submission" date="2018-07" db="EMBL/GenBank/DDBJ databases">
        <title>Genomic Encyclopedia of Type Strains, Phase III (KMG-III): the genomes of soil and plant-associated and newly described type strains.</title>
        <authorList>
            <person name="Whitman W."/>
        </authorList>
    </citation>
    <scope>NUCLEOTIDE SEQUENCE [LARGE SCALE GENOMIC DNA]</scope>
    <source>
        <strain evidence="4 5">CECT 7287</strain>
    </source>
</reference>
<keyword evidence="5" id="KW-1185">Reference proteome</keyword>